<comment type="caution">
    <text evidence="1">The sequence shown here is derived from an EMBL/GenBank/DDBJ whole genome shotgun (WGS) entry which is preliminary data.</text>
</comment>
<sequence>SFTQVNLCSPPSNESYQERLLRLEGDKESLVLQV</sequence>
<reference evidence="1" key="2">
    <citation type="submission" date="2004-02" db="EMBL/GenBank/DDBJ databases">
        <authorList>
            <consortium name="Genoscope"/>
            <consortium name="Whitehead Institute Centre for Genome Research"/>
        </authorList>
    </citation>
    <scope>NUCLEOTIDE SEQUENCE</scope>
</reference>
<name>Q4T437_TETNG</name>
<dbReference type="KEGG" id="tng:GSTEN00007506G001"/>
<dbReference type="EMBL" id="CAAE01009835">
    <property type="protein sequence ID" value="CAF92345.1"/>
    <property type="molecule type" value="Genomic_DNA"/>
</dbReference>
<feature type="non-terminal residue" evidence="1">
    <location>
        <position position="1"/>
    </location>
</feature>
<dbReference type="OrthoDB" id="6516566at2759"/>
<gene>
    <name evidence="1" type="ORF">GSTENG00007506001</name>
</gene>
<proteinExistence type="predicted"/>
<dbReference type="AlphaFoldDB" id="Q4T437"/>
<reference evidence="1" key="1">
    <citation type="journal article" date="2004" name="Nature">
        <title>Genome duplication in the teleost fish Tetraodon nigroviridis reveals the early vertebrate proto-karyotype.</title>
        <authorList>
            <person name="Jaillon O."/>
            <person name="Aury J.-M."/>
            <person name="Brunet F."/>
            <person name="Petit J.-L."/>
            <person name="Stange-Thomann N."/>
            <person name="Mauceli E."/>
            <person name="Bouneau L."/>
            <person name="Fischer C."/>
            <person name="Ozouf-Costaz C."/>
            <person name="Bernot A."/>
            <person name="Nicaud S."/>
            <person name="Jaffe D."/>
            <person name="Fisher S."/>
            <person name="Lutfalla G."/>
            <person name="Dossat C."/>
            <person name="Segurens B."/>
            <person name="Dasilva C."/>
            <person name="Salanoubat M."/>
            <person name="Levy M."/>
            <person name="Boudet N."/>
            <person name="Castellano S."/>
            <person name="Anthouard V."/>
            <person name="Jubin C."/>
            <person name="Castelli V."/>
            <person name="Katinka M."/>
            <person name="Vacherie B."/>
            <person name="Biemont C."/>
            <person name="Skalli Z."/>
            <person name="Cattolico L."/>
            <person name="Poulain J."/>
            <person name="De Berardinis V."/>
            <person name="Cruaud C."/>
            <person name="Duprat S."/>
            <person name="Brottier P."/>
            <person name="Coutanceau J.-P."/>
            <person name="Gouzy J."/>
            <person name="Parra G."/>
            <person name="Lardier G."/>
            <person name="Chapple C."/>
            <person name="McKernan K.J."/>
            <person name="McEwan P."/>
            <person name="Bosak S."/>
            <person name="Kellis M."/>
            <person name="Volff J.-N."/>
            <person name="Guigo R."/>
            <person name="Zody M.C."/>
            <person name="Mesirov J."/>
            <person name="Lindblad-Toh K."/>
            <person name="Birren B."/>
            <person name="Nusbaum C."/>
            <person name="Kahn D."/>
            <person name="Robinson-Rechavi M."/>
            <person name="Laudet V."/>
            <person name="Schachter V."/>
            <person name="Quetier F."/>
            <person name="Saurin W."/>
            <person name="Scarpelli C."/>
            <person name="Wincker P."/>
            <person name="Lander E.S."/>
            <person name="Weissenbach J."/>
            <person name="Roest Crollius H."/>
        </authorList>
    </citation>
    <scope>NUCLEOTIDE SEQUENCE [LARGE SCALE GENOMIC DNA]</scope>
</reference>
<feature type="non-terminal residue" evidence="1">
    <location>
        <position position="34"/>
    </location>
</feature>
<protein>
    <submittedName>
        <fullName evidence="1">(spotted green pufferfish) hypothetical protein</fullName>
    </submittedName>
</protein>
<accession>Q4T437</accession>
<evidence type="ECO:0000313" key="1">
    <source>
        <dbReference type="EMBL" id="CAF92345.1"/>
    </source>
</evidence>
<organism evidence="1">
    <name type="scientific">Tetraodon nigroviridis</name>
    <name type="common">Spotted green pufferfish</name>
    <name type="synonym">Chelonodon nigroviridis</name>
    <dbReference type="NCBI Taxonomy" id="99883"/>
    <lineage>
        <taxon>Eukaryota</taxon>
        <taxon>Metazoa</taxon>
        <taxon>Chordata</taxon>
        <taxon>Craniata</taxon>
        <taxon>Vertebrata</taxon>
        <taxon>Euteleostomi</taxon>
        <taxon>Actinopterygii</taxon>
        <taxon>Neopterygii</taxon>
        <taxon>Teleostei</taxon>
        <taxon>Neoteleostei</taxon>
        <taxon>Acanthomorphata</taxon>
        <taxon>Eupercaria</taxon>
        <taxon>Tetraodontiformes</taxon>
        <taxon>Tetradontoidea</taxon>
        <taxon>Tetraodontidae</taxon>
        <taxon>Tetraodon</taxon>
    </lineage>
</organism>